<name>A0A1I4Z0H0_9GAMM</name>
<organism evidence="3 4">
    <name type="scientific">Dokdonella immobilis</name>
    <dbReference type="NCBI Taxonomy" id="578942"/>
    <lineage>
        <taxon>Bacteria</taxon>
        <taxon>Pseudomonadati</taxon>
        <taxon>Pseudomonadota</taxon>
        <taxon>Gammaproteobacteria</taxon>
        <taxon>Lysobacterales</taxon>
        <taxon>Rhodanobacteraceae</taxon>
        <taxon>Dokdonella</taxon>
    </lineage>
</organism>
<sequence>MSRFLVLTLVALVLSAPAVYAKNPEKKAVVADTPEKFALLVEAIRQEMAPGKRYEFLDSRKRDAVNRDLDRMGEMLDKAGSVDAMSQEEKTELFSTQERVNGVLAKNADDRLVCTHRAPTGSHIPMTECKTVRELATRRAEGRRKMKEMEDSQRALDAKMFSPAGG</sequence>
<evidence type="ECO:0000256" key="1">
    <source>
        <dbReference type="SAM" id="MobiDB-lite"/>
    </source>
</evidence>
<dbReference type="Proteomes" id="UP000198575">
    <property type="component" value="Unassembled WGS sequence"/>
</dbReference>
<dbReference type="EMBL" id="FOVF01000021">
    <property type="protein sequence ID" value="SFN43677.1"/>
    <property type="molecule type" value="Genomic_DNA"/>
</dbReference>
<feature type="compositionally biased region" description="Basic and acidic residues" evidence="1">
    <location>
        <begin position="147"/>
        <end position="157"/>
    </location>
</feature>
<feature type="chain" id="PRO_5011750927" evidence="2">
    <location>
        <begin position="22"/>
        <end position="166"/>
    </location>
</feature>
<dbReference type="AlphaFoldDB" id="A0A1I4Z0H0"/>
<feature type="region of interest" description="Disordered" evidence="1">
    <location>
        <begin position="139"/>
        <end position="166"/>
    </location>
</feature>
<gene>
    <name evidence="3" type="ORF">SAMN05216289_12155</name>
</gene>
<keyword evidence="2" id="KW-0732">Signal</keyword>
<dbReference type="OrthoDB" id="5956489at2"/>
<protein>
    <submittedName>
        <fullName evidence="3">Uncharacterized protein</fullName>
    </submittedName>
</protein>
<accession>A0A1I4Z0H0</accession>
<evidence type="ECO:0000313" key="4">
    <source>
        <dbReference type="Proteomes" id="UP000198575"/>
    </source>
</evidence>
<dbReference type="RefSeq" id="WP_092408921.1">
    <property type="nucleotide sequence ID" value="NZ_FOVF01000021.1"/>
</dbReference>
<feature type="signal peptide" evidence="2">
    <location>
        <begin position="1"/>
        <end position="21"/>
    </location>
</feature>
<evidence type="ECO:0000313" key="3">
    <source>
        <dbReference type="EMBL" id="SFN43677.1"/>
    </source>
</evidence>
<proteinExistence type="predicted"/>
<reference evidence="3 4" key="1">
    <citation type="submission" date="2016-10" db="EMBL/GenBank/DDBJ databases">
        <authorList>
            <person name="de Groot N.N."/>
        </authorList>
    </citation>
    <scope>NUCLEOTIDE SEQUENCE [LARGE SCALE GENOMIC DNA]</scope>
    <source>
        <strain evidence="3 4">CGMCC 1.7659</strain>
    </source>
</reference>
<keyword evidence="4" id="KW-1185">Reference proteome</keyword>
<evidence type="ECO:0000256" key="2">
    <source>
        <dbReference type="SAM" id="SignalP"/>
    </source>
</evidence>